<feature type="transmembrane region" description="Helical" evidence="2">
    <location>
        <begin position="97"/>
        <end position="117"/>
    </location>
</feature>
<proteinExistence type="predicted"/>
<evidence type="ECO:0000313" key="4">
    <source>
        <dbReference type="Proteomes" id="UP001485043"/>
    </source>
</evidence>
<dbReference type="AlphaFoldDB" id="A0AAW1T9P4"/>
<name>A0AAW1T9P4_9CHLO</name>
<dbReference type="PANTHER" id="PTHR39299">
    <property type="entry name" value="TRANSMEMBRANE PROTEIN"/>
    <property type="match status" value="1"/>
</dbReference>
<feature type="transmembrane region" description="Helical" evidence="2">
    <location>
        <begin position="287"/>
        <end position="307"/>
    </location>
</feature>
<reference evidence="3 4" key="1">
    <citation type="journal article" date="2024" name="Nat. Commun.">
        <title>Phylogenomics reveals the evolutionary origins of lichenization in chlorophyte algae.</title>
        <authorList>
            <person name="Puginier C."/>
            <person name="Libourel C."/>
            <person name="Otte J."/>
            <person name="Skaloud P."/>
            <person name="Haon M."/>
            <person name="Grisel S."/>
            <person name="Petersen M."/>
            <person name="Berrin J.G."/>
            <person name="Delaux P.M."/>
            <person name="Dal Grande F."/>
            <person name="Keller J."/>
        </authorList>
    </citation>
    <scope>NUCLEOTIDE SEQUENCE [LARGE SCALE GENOMIC DNA]</scope>
    <source>
        <strain evidence="3 4">SAG 2523</strain>
    </source>
</reference>
<sequence length="884" mass="97387">MAVDGSQMRAHSRPGGHGDSLVQFPETEAPIVSVESGPSRQRLERLNSIRKVLSFSEFWDSLPAASKAFLIISIVDAAVIIAFSIEQLVAGDEFRHIVLAMLVTAIFFLLFVFDAIIRENAFGLLASMVMAACVAGRVVYYVAARTHNSGEKAVAVISLLLMIATLLLGYTTYRQFGWRVYSKLATDLRIKNAEERRRVYILANIFTTLLRLDIQFYIILFMIGLDISLDTNTITFGKDGKREILQHKGKNTALIITNSVGILFNAAWCLAAYLAVKWESLRWTTTIQVLAPISYIMPIVDILLVFVKVQPVSGNADESITITAALCMIVRSCILLMMHWLVMRFKRLKRITEQQSSKSRPVTEPPVIHVDLLPLMRGAWLGKPSITAPRKRRFFQLSNDGSTLRWAWNKYILLYYVQDVVHNDDEMEITLTMTLDPDLHLRFFDAATYVTWKRGLELLLTLLFAPGGISREQAHPLPPDAQQVGPLSTSPDRQRIQAHLLEAENSRLTPQRILKKFGITVSRRRSTIDPENKELKRVAERAVQQLRTPLVASSEVGTPPSAGTDLVEPAATGLTPSSTTDIGIGTTLETSPHVPPRSPKDGGPLLMGSSAPPVSEGQIPGRSAGLRVEISKGSVRRPPRPARSSTVPAKFQEMVQSMFSPRSKRMKLNDEMQPESSRPSLTRHSKKHGGVEPAAPPGDLVNVQLVRRSGQVPEEGIEAADDSSAPPVRLRSIRSRPSKDQLQPLGSARHSIDVVESEEKRDQVGPLPGETIRADGSVDIVIHKPHEEAQNHRLSEQGSLLGRQRTESLGSEGGFSVTSPRVFNTIGISSDGSISNSSHDFAINTRTSSSSIANPLTLAVRTLAHPTKNLCSLDNLAAVIRPPI</sequence>
<gene>
    <name evidence="3" type="ORF">WJX84_007517</name>
</gene>
<feature type="region of interest" description="Disordered" evidence="1">
    <location>
        <begin position="551"/>
        <end position="700"/>
    </location>
</feature>
<feature type="transmembrane region" description="Helical" evidence="2">
    <location>
        <begin position="155"/>
        <end position="173"/>
    </location>
</feature>
<keyword evidence="4" id="KW-1185">Reference proteome</keyword>
<feature type="transmembrane region" description="Helical" evidence="2">
    <location>
        <begin position="68"/>
        <end position="85"/>
    </location>
</feature>
<protein>
    <submittedName>
        <fullName evidence="3">Uncharacterized protein</fullName>
    </submittedName>
</protein>
<evidence type="ECO:0000256" key="1">
    <source>
        <dbReference type="SAM" id="MobiDB-lite"/>
    </source>
</evidence>
<feature type="transmembrane region" description="Helical" evidence="2">
    <location>
        <begin position="319"/>
        <end position="342"/>
    </location>
</feature>
<feature type="transmembrane region" description="Helical" evidence="2">
    <location>
        <begin position="253"/>
        <end position="275"/>
    </location>
</feature>
<keyword evidence="2" id="KW-0812">Transmembrane</keyword>
<accession>A0AAW1T9P4</accession>
<comment type="caution">
    <text evidence="3">The sequence shown here is derived from an EMBL/GenBank/DDBJ whole genome shotgun (WGS) entry which is preliminary data.</text>
</comment>
<dbReference type="PANTHER" id="PTHR39299:SF1">
    <property type="entry name" value="TRANSMEMBRANE PROTEIN"/>
    <property type="match status" value="1"/>
</dbReference>
<keyword evidence="2" id="KW-1133">Transmembrane helix</keyword>
<feature type="region of interest" description="Disordered" evidence="1">
    <location>
        <begin position="1"/>
        <end position="23"/>
    </location>
</feature>
<organism evidence="3 4">
    <name type="scientific">Apatococcus fuscideae</name>
    <dbReference type="NCBI Taxonomy" id="2026836"/>
    <lineage>
        <taxon>Eukaryota</taxon>
        <taxon>Viridiplantae</taxon>
        <taxon>Chlorophyta</taxon>
        <taxon>core chlorophytes</taxon>
        <taxon>Trebouxiophyceae</taxon>
        <taxon>Chlorellales</taxon>
        <taxon>Chlorellaceae</taxon>
        <taxon>Apatococcus</taxon>
    </lineage>
</organism>
<feature type="transmembrane region" description="Helical" evidence="2">
    <location>
        <begin position="124"/>
        <end position="143"/>
    </location>
</feature>
<dbReference type="Proteomes" id="UP001485043">
    <property type="component" value="Unassembled WGS sequence"/>
</dbReference>
<evidence type="ECO:0000256" key="2">
    <source>
        <dbReference type="SAM" id="Phobius"/>
    </source>
</evidence>
<keyword evidence="2" id="KW-0472">Membrane</keyword>
<feature type="region of interest" description="Disordered" evidence="1">
    <location>
        <begin position="714"/>
        <end position="750"/>
    </location>
</feature>
<evidence type="ECO:0000313" key="3">
    <source>
        <dbReference type="EMBL" id="KAK9866224.1"/>
    </source>
</evidence>
<dbReference type="EMBL" id="JALJOV010000178">
    <property type="protein sequence ID" value="KAK9866224.1"/>
    <property type="molecule type" value="Genomic_DNA"/>
</dbReference>